<name>A0A383CN76_9ZZZZ</name>
<feature type="region of interest" description="Disordered" evidence="1">
    <location>
        <begin position="1"/>
        <end position="30"/>
    </location>
</feature>
<proteinExistence type="predicted"/>
<feature type="non-terminal residue" evidence="2">
    <location>
        <position position="30"/>
    </location>
</feature>
<feature type="compositionally biased region" description="Basic residues" evidence="1">
    <location>
        <begin position="20"/>
        <end position="30"/>
    </location>
</feature>
<dbReference type="EMBL" id="UINC01210156">
    <property type="protein sequence ID" value="SVE33493.1"/>
    <property type="molecule type" value="Genomic_DNA"/>
</dbReference>
<organism evidence="2">
    <name type="scientific">marine metagenome</name>
    <dbReference type="NCBI Taxonomy" id="408172"/>
    <lineage>
        <taxon>unclassified sequences</taxon>
        <taxon>metagenomes</taxon>
        <taxon>ecological metagenomes</taxon>
    </lineage>
</organism>
<reference evidence="2" key="1">
    <citation type="submission" date="2018-05" db="EMBL/GenBank/DDBJ databases">
        <authorList>
            <person name="Lanie J.A."/>
            <person name="Ng W.-L."/>
            <person name="Kazmierczak K.M."/>
            <person name="Andrzejewski T.M."/>
            <person name="Davidsen T.M."/>
            <person name="Wayne K.J."/>
            <person name="Tettelin H."/>
            <person name="Glass J.I."/>
            <person name="Rusch D."/>
            <person name="Podicherti R."/>
            <person name="Tsui H.-C.T."/>
            <person name="Winkler M.E."/>
        </authorList>
    </citation>
    <scope>NUCLEOTIDE SEQUENCE</scope>
</reference>
<dbReference type="AlphaFoldDB" id="A0A383CN76"/>
<sequence>RPQPDRPALLRQLRLNGLCPRRKKTRHGQV</sequence>
<evidence type="ECO:0000313" key="2">
    <source>
        <dbReference type="EMBL" id="SVE33493.1"/>
    </source>
</evidence>
<gene>
    <name evidence="2" type="ORF">METZ01_LOCUS486347</name>
</gene>
<feature type="non-terminal residue" evidence="2">
    <location>
        <position position="1"/>
    </location>
</feature>
<protein>
    <submittedName>
        <fullName evidence="2">Uncharacterized protein</fullName>
    </submittedName>
</protein>
<accession>A0A383CN76</accession>
<evidence type="ECO:0000256" key="1">
    <source>
        <dbReference type="SAM" id="MobiDB-lite"/>
    </source>
</evidence>